<name>A0A836I091_9TRYP</name>
<dbReference type="Gene3D" id="3.30.70.141">
    <property type="entry name" value="Nucleoside diphosphate kinase-like domain"/>
    <property type="match status" value="1"/>
</dbReference>
<gene>
    <name evidence="2" type="ORF">LSCM4_06656</name>
</gene>
<feature type="compositionally biased region" description="Polar residues" evidence="1">
    <location>
        <begin position="83"/>
        <end position="94"/>
    </location>
</feature>
<dbReference type="SUPFAM" id="SSF54919">
    <property type="entry name" value="Nucleoside diphosphate kinase, NDK"/>
    <property type="match status" value="1"/>
</dbReference>
<evidence type="ECO:0000313" key="3">
    <source>
        <dbReference type="Proteomes" id="UP000674143"/>
    </source>
</evidence>
<feature type="region of interest" description="Disordered" evidence="1">
    <location>
        <begin position="83"/>
        <end position="123"/>
    </location>
</feature>
<dbReference type="GeneID" id="92362505"/>
<evidence type="ECO:0000256" key="1">
    <source>
        <dbReference type="SAM" id="MobiDB-lite"/>
    </source>
</evidence>
<keyword evidence="3" id="KW-1185">Reference proteome</keyword>
<dbReference type="AlphaFoldDB" id="A0A836I091"/>
<reference evidence="3" key="1">
    <citation type="journal article" date="2021" name="Microbiol. Resour. Announc.">
        <title>LGAAP: Leishmaniinae Genome Assembly and Annotation Pipeline.</title>
        <authorList>
            <person name="Almutairi H."/>
            <person name="Urbaniak M.D."/>
            <person name="Bates M.D."/>
            <person name="Jariyapan N."/>
            <person name="Kwakye-Nuako G."/>
            <person name="Thomaz-Soccol V."/>
            <person name="Al-Salem W.S."/>
            <person name="Dillon R.J."/>
            <person name="Bates P.A."/>
            <person name="Gatherer D."/>
        </authorList>
    </citation>
    <scope>NUCLEOTIDE SEQUENCE [LARGE SCALE GENOMIC DNA]</scope>
</reference>
<dbReference type="Proteomes" id="UP000674143">
    <property type="component" value="Unassembled WGS sequence"/>
</dbReference>
<organism evidence="2 3">
    <name type="scientific">Leishmania orientalis</name>
    <dbReference type="NCBI Taxonomy" id="2249476"/>
    <lineage>
        <taxon>Eukaryota</taxon>
        <taxon>Discoba</taxon>
        <taxon>Euglenozoa</taxon>
        <taxon>Kinetoplastea</taxon>
        <taxon>Metakinetoplastina</taxon>
        <taxon>Trypanosomatida</taxon>
        <taxon>Trypanosomatidae</taxon>
        <taxon>Leishmaniinae</taxon>
        <taxon>Leishmania</taxon>
    </lineage>
</organism>
<accession>A0A836I091</accession>
<proteinExistence type="predicted"/>
<dbReference type="EMBL" id="JAFHLR010000010">
    <property type="protein sequence ID" value="KAG5485698.1"/>
    <property type="molecule type" value="Genomic_DNA"/>
</dbReference>
<evidence type="ECO:0008006" key="4">
    <source>
        <dbReference type="Google" id="ProtNLM"/>
    </source>
</evidence>
<dbReference type="InterPro" id="IPR036850">
    <property type="entry name" value="NDK-like_dom_sf"/>
</dbReference>
<evidence type="ECO:0000313" key="2">
    <source>
        <dbReference type="EMBL" id="KAG5485698.1"/>
    </source>
</evidence>
<reference evidence="3" key="2">
    <citation type="journal article" date="2021" name="Sci. Data">
        <title>Chromosome-scale genome sequencing, assembly and annotation of six genomes from subfamily Leishmaniinae.</title>
        <authorList>
            <person name="Almutairi H."/>
            <person name="Urbaniak M.D."/>
            <person name="Bates M.D."/>
            <person name="Jariyapan N."/>
            <person name="Kwakye-Nuako G."/>
            <person name="Thomaz Soccol V."/>
            <person name="Al-Salem W.S."/>
            <person name="Dillon R.J."/>
            <person name="Bates P.A."/>
            <person name="Gatherer D."/>
        </authorList>
    </citation>
    <scope>NUCLEOTIDE SEQUENCE [LARGE SCALE GENOMIC DNA]</scope>
</reference>
<feature type="region of interest" description="Disordered" evidence="1">
    <location>
        <begin position="172"/>
        <end position="195"/>
    </location>
</feature>
<dbReference type="KEGG" id="loi:92362505"/>
<dbReference type="RefSeq" id="XP_067065282.1">
    <property type="nucleotide sequence ID" value="XM_067208571.1"/>
</dbReference>
<protein>
    <recommendedName>
        <fullName evidence="4">Nucleoside diphosphate kinase-like domain-containing protein</fullName>
    </recommendedName>
</protein>
<sequence>MTAPNEGPEPQWTLLVCMPTCQAAHTVIVRELRDDGVDIVARRFVLTPDQALTIVKQYAHLRRRAAEPHPCISTAAETVAVGPSSQLSVPSELQNPKWPETRSQQPPRRRHHPELQPQGKSPAESGQLLANIMRLVQGHRTQQKAGVSPVPVCGKGSGCACVVVPSSSLSAHPVSRGNKECGSGGSSEPALSSRGISHSRASAAINGTYAAGTVSRSTYESSRLDVVSSPSVAASRKLCTPGMDDHMFPSDPQVLQQVVSLLQGGTVLVLLLRAVNAVERLVRLSGPEDPLEARRVAPESWSARYGDTEARMSVYTPSSLADARVAVDAVFGEDCVDKIGCSNSRLPSQEPLAYGVGGASLAIADPPAAPLRFAQILPTLRAAVPSERRISHYTGVQGPTAVAEGFDDAASAQRAATDDGENAVFAATMGPDPCVYQSTAPQYPQHQERLGEIEDPLGSRVVG</sequence>
<comment type="caution">
    <text evidence="2">The sequence shown here is derived from an EMBL/GenBank/DDBJ whole genome shotgun (WGS) entry which is preliminary data.</text>
</comment>